<dbReference type="Proteomes" id="UP000265515">
    <property type="component" value="Unassembled WGS sequence"/>
</dbReference>
<dbReference type="InterPro" id="IPR053260">
    <property type="entry name" value="hnRNP"/>
</dbReference>
<feature type="region of interest" description="Disordered" evidence="2">
    <location>
        <begin position="75"/>
        <end position="121"/>
    </location>
</feature>
<dbReference type="InterPro" id="IPR012677">
    <property type="entry name" value="Nucleotide-bd_a/b_plait_sf"/>
</dbReference>
<dbReference type="InterPro" id="IPR000504">
    <property type="entry name" value="RRM_dom"/>
</dbReference>
<dbReference type="PANTHER" id="PTHR48035:SF2">
    <property type="entry name" value="RNA-BINDING REGION RNP-1 DOMAIN-CONTAINING PROTEIN"/>
    <property type="match status" value="1"/>
</dbReference>
<gene>
    <name evidence="4" type="ORF">CBR_g34606</name>
</gene>
<proteinExistence type="predicted"/>
<dbReference type="InterPro" id="IPR035979">
    <property type="entry name" value="RBD_domain_sf"/>
</dbReference>
<evidence type="ECO:0000313" key="5">
    <source>
        <dbReference type="Proteomes" id="UP000265515"/>
    </source>
</evidence>
<dbReference type="Pfam" id="PF00076">
    <property type="entry name" value="RRM_1"/>
    <property type="match status" value="2"/>
</dbReference>
<dbReference type="OMA" id="HYGHESF"/>
<accession>A0A388LJA3</accession>
<name>A0A388LJA3_CHABU</name>
<dbReference type="SMART" id="SM00360">
    <property type="entry name" value="RRM"/>
    <property type="match status" value="2"/>
</dbReference>
<dbReference type="OrthoDB" id="439808at2759"/>
<dbReference type="AlphaFoldDB" id="A0A388LJA3"/>
<dbReference type="Gramene" id="GBG82323">
    <property type="protein sequence ID" value="GBG82323"/>
    <property type="gene ID" value="CBR_g34606"/>
</dbReference>
<reference evidence="4 5" key="1">
    <citation type="journal article" date="2018" name="Cell">
        <title>The Chara Genome: Secondary Complexity and Implications for Plant Terrestrialization.</title>
        <authorList>
            <person name="Nishiyama T."/>
            <person name="Sakayama H."/>
            <person name="Vries J.D."/>
            <person name="Buschmann H."/>
            <person name="Saint-Marcoux D."/>
            <person name="Ullrich K.K."/>
            <person name="Haas F.B."/>
            <person name="Vanderstraeten L."/>
            <person name="Becker D."/>
            <person name="Lang D."/>
            <person name="Vosolsobe S."/>
            <person name="Rombauts S."/>
            <person name="Wilhelmsson P.K.I."/>
            <person name="Janitza P."/>
            <person name="Kern R."/>
            <person name="Heyl A."/>
            <person name="Rumpler F."/>
            <person name="Villalobos L.I.A.C."/>
            <person name="Clay J.M."/>
            <person name="Skokan R."/>
            <person name="Toyoda A."/>
            <person name="Suzuki Y."/>
            <person name="Kagoshima H."/>
            <person name="Schijlen E."/>
            <person name="Tajeshwar N."/>
            <person name="Catarino B."/>
            <person name="Hetherington A.J."/>
            <person name="Saltykova A."/>
            <person name="Bonnot C."/>
            <person name="Breuninger H."/>
            <person name="Symeonidi A."/>
            <person name="Radhakrishnan G.V."/>
            <person name="Van Nieuwerburgh F."/>
            <person name="Deforce D."/>
            <person name="Chang C."/>
            <person name="Karol K.G."/>
            <person name="Hedrich R."/>
            <person name="Ulvskov P."/>
            <person name="Glockner G."/>
            <person name="Delwiche C.F."/>
            <person name="Petrasek J."/>
            <person name="Van de Peer Y."/>
            <person name="Friml J."/>
            <person name="Beilby M."/>
            <person name="Dolan L."/>
            <person name="Kohara Y."/>
            <person name="Sugano S."/>
            <person name="Fujiyama A."/>
            <person name="Delaux P.-M."/>
            <person name="Quint M."/>
            <person name="TheiBen G."/>
            <person name="Hagemann M."/>
            <person name="Harholt J."/>
            <person name="Dunand C."/>
            <person name="Zachgo S."/>
            <person name="Langdale J."/>
            <person name="Maumus F."/>
            <person name="Straeten D.V.D."/>
            <person name="Gould S.B."/>
            <person name="Rensing S.A."/>
        </authorList>
    </citation>
    <scope>NUCLEOTIDE SEQUENCE [LARGE SCALE GENOMIC DNA]</scope>
    <source>
        <strain evidence="4 5">S276</strain>
    </source>
</reference>
<sequence>MSHKRHRIFLKSGVTGDVTEHVLENHFRRYGVVTDVYIPKDPVSKQSRGFGFVTFTKEEAINVALEMPVHRIQGRDIPVGRADPRPPDRGGKDDRHYRSEYGRSRGHPMGMSNGGHSGLPPFRAPNDYLALPPPPEVIPLPHMPPVPTYFQPSFSELDVPHSGFHNNAGEFTSYGPPPQVGGVPPLTVDSKFFRIFVGGVPDAITESDMKAHFERYGQVKDVYFPTDRVSGRRRGFCYVRFTTMHSAEAAAARSPRTISGHDIGEIKVAQPRPPENGPLPLALPASQGMPGEGMGRPFRGDGLIVRGPEMFVGPRPIREPRNPVSRYHPY</sequence>
<dbReference type="SUPFAM" id="SSF54928">
    <property type="entry name" value="RNA-binding domain, RBD"/>
    <property type="match status" value="2"/>
</dbReference>
<evidence type="ECO:0000259" key="3">
    <source>
        <dbReference type="PROSITE" id="PS50102"/>
    </source>
</evidence>
<evidence type="ECO:0000256" key="1">
    <source>
        <dbReference type="PROSITE-ProRule" id="PRU00176"/>
    </source>
</evidence>
<feature type="domain" description="RRM" evidence="3">
    <location>
        <begin position="6"/>
        <end position="84"/>
    </location>
</feature>
<feature type="compositionally biased region" description="Basic and acidic residues" evidence="2">
    <location>
        <begin position="82"/>
        <end position="103"/>
    </location>
</feature>
<feature type="domain" description="RRM" evidence="3">
    <location>
        <begin position="193"/>
        <end position="273"/>
    </location>
</feature>
<dbReference type="PROSITE" id="PS50102">
    <property type="entry name" value="RRM"/>
    <property type="match status" value="2"/>
</dbReference>
<keyword evidence="5" id="KW-1185">Reference proteome</keyword>
<dbReference type="EMBL" id="BFEA01000403">
    <property type="protein sequence ID" value="GBG82323.1"/>
    <property type="molecule type" value="Genomic_DNA"/>
</dbReference>
<evidence type="ECO:0000313" key="4">
    <source>
        <dbReference type="EMBL" id="GBG82323.1"/>
    </source>
</evidence>
<comment type="caution">
    <text evidence="4">The sequence shown here is derived from an EMBL/GenBank/DDBJ whole genome shotgun (WGS) entry which is preliminary data.</text>
</comment>
<protein>
    <recommendedName>
        <fullName evidence="3">RRM domain-containing protein</fullName>
    </recommendedName>
</protein>
<dbReference type="STRING" id="69332.A0A388LJA3"/>
<evidence type="ECO:0000256" key="2">
    <source>
        <dbReference type="SAM" id="MobiDB-lite"/>
    </source>
</evidence>
<dbReference type="Gene3D" id="3.30.70.330">
    <property type="match status" value="2"/>
</dbReference>
<dbReference type="GO" id="GO:0003723">
    <property type="term" value="F:RNA binding"/>
    <property type="evidence" value="ECO:0007669"/>
    <property type="project" value="UniProtKB-UniRule"/>
</dbReference>
<organism evidence="4 5">
    <name type="scientific">Chara braunii</name>
    <name type="common">Braun's stonewort</name>
    <dbReference type="NCBI Taxonomy" id="69332"/>
    <lineage>
        <taxon>Eukaryota</taxon>
        <taxon>Viridiplantae</taxon>
        <taxon>Streptophyta</taxon>
        <taxon>Charophyceae</taxon>
        <taxon>Charales</taxon>
        <taxon>Characeae</taxon>
        <taxon>Chara</taxon>
    </lineage>
</organism>
<dbReference type="PANTHER" id="PTHR48035">
    <property type="entry name" value="HETEROGENEOUS NUCLEAR RIBONUCLEOPROTEIN 1"/>
    <property type="match status" value="1"/>
</dbReference>
<keyword evidence="1" id="KW-0694">RNA-binding</keyword>